<evidence type="ECO:0000313" key="2">
    <source>
        <dbReference type="Proteomes" id="UP000724584"/>
    </source>
</evidence>
<sequence length="982" mass="104264">MPCCRPTPFNVSAGTPALGRSSQTMFVSAGRSNFPPLSVHMRATTAAIPWVMRNTPLTSTSPGPKFSNTASRAAAARNPVFRTPPPMLWRNLLIRRITAAEPTTAAPIGAPIPLEKDNVKTSAHAAISASVPADRPEATASHTRAPSICTSNPRLAVHSLILCSPASGITFPFAVSSKLTTFVGHAVHGNPPSPPPTPSSPPPSPSNSNLAPLSKSPTVKNNPFTSGLTATTVAPDNPATPPASLHTTWADASASTPNGRCAHRAPSAPSASWLAMVPDMTKAAASRAQMCAMWCSREAVVRSSLRMVSLRVAWVRAVSCRRVGVVVASAGGGVRHLVCLGKGGMGAILGDCLGAPGTVRIRSCVQGHWAMIVRPGGCDGGMACDYMYVSKLTRLWYGPRMTEYGSCDPLAQPPLGGFPSPRTQVRIRKKCKGVPGPRAGEIETCSSPRRQLLTPVLDHQCPPESIMSKPGSISGAETVNGDQELEQLTSLGLQRNSDGLICWLPDSKDHPRNWSAARKTFDTTVIIFLEFFVTVVSTAGTSAAHAAQPEYGGDKVTSILAFTFMYNLGQALGGLITPALSELIGRRTPYLVSCALFSIFSLLTGLVPHVSAVWLGRFAAGFTSAVPAVVTAGSIHDMFDGGQRVWLVFVWNAGSIAGLCVGPLYGACLLAVCGDWRWIFYVSAAVTAVCFGCLLGVRESRPSQVLKRKIEVLEAKGGVGSLEWFNPDDAPDARALLQLVVVQPLKLLGTEPIVIMVTVIGAVSSGIIYLFTESLPDVYLSMSAGFTPATASMVFLAFLPGIALGFLPRLWDQRAVRQALRRGERIQPEDKIMGFAVAAPALAIGLIWFSWTIPPAAPQVHWLVPTAALVLVGFAVNEMSYTLSAYLTDAYLLYAASAFCGLAFVRALVSGIMPLVANRMYPALGANIAGTVVACFALVFCLAPWVLFRYGRVLRQKSPFAKHSLESHLKSQIPSQKKLEGL</sequence>
<evidence type="ECO:0000313" key="1">
    <source>
        <dbReference type="EMBL" id="KAH6650667.1"/>
    </source>
</evidence>
<comment type="caution">
    <text evidence="1">The sequence shown here is derived from an EMBL/GenBank/DDBJ whole genome shotgun (WGS) entry which is preliminary data.</text>
</comment>
<gene>
    <name evidence="1" type="ORF">F5144DRAFT_637732</name>
</gene>
<dbReference type="Proteomes" id="UP000724584">
    <property type="component" value="Unassembled WGS sequence"/>
</dbReference>
<reference evidence="1 2" key="1">
    <citation type="journal article" date="2021" name="Nat. Commun.">
        <title>Genetic determinants of endophytism in the Arabidopsis root mycobiome.</title>
        <authorList>
            <person name="Mesny F."/>
            <person name="Miyauchi S."/>
            <person name="Thiergart T."/>
            <person name="Pickel B."/>
            <person name="Atanasova L."/>
            <person name="Karlsson M."/>
            <person name="Huettel B."/>
            <person name="Barry K.W."/>
            <person name="Haridas S."/>
            <person name="Chen C."/>
            <person name="Bauer D."/>
            <person name="Andreopoulos W."/>
            <person name="Pangilinan J."/>
            <person name="LaButti K."/>
            <person name="Riley R."/>
            <person name="Lipzen A."/>
            <person name="Clum A."/>
            <person name="Drula E."/>
            <person name="Henrissat B."/>
            <person name="Kohler A."/>
            <person name="Grigoriev I.V."/>
            <person name="Martin F.M."/>
            <person name="Hacquard S."/>
        </authorList>
    </citation>
    <scope>NUCLEOTIDE SEQUENCE [LARGE SCALE GENOMIC DNA]</scope>
    <source>
        <strain evidence="1 2">MPI-SDFR-AT-0079</strain>
    </source>
</reference>
<proteinExistence type="predicted"/>
<keyword evidence="2" id="KW-1185">Reference proteome</keyword>
<dbReference type="EMBL" id="JAGIZQ010000001">
    <property type="protein sequence ID" value="KAH6650667.1"/>
    <property type="molecule type" value="Genomic_DNA"/>
</dbReference>
<accession>A0ACB7PPF8</accession>
<name>A0ACB7PPF8_9PEZI</name>
<organism evidence="1 2">
    <name type="scientific">Chaetomium tenue</name>
    <dbReference type="NCBI Taxonomy" id="1854479"/>
    <lineage>
        <taxon>Eukaryota</taxon>
        <taxon>Fungi</taxon>
        <taxon>Dikarya</taxon>
        <taxon>Ascomycota</taxon>
        <taxon>Pezizomycotina</taxon>
        <taxon>Sordariomycetes</taxon>
        <taxon>Sordariomycetidae</taxon>
        <taxon>Sordariales</taxon>
        <taxon>Chaetomiaceae</taxon>
        <taxon>Chaetomium</taxon>
    </lineage>
</organism>
<protein>
    <submittedName>
        <fullName evidence="1">Major facilitator superfamily domain-containing protein</fullName>
    </submittedName>
</protein>